<dbReference type="Proteomes" id="UP000004508">
    <property type="component" value="Unassembled WGS sequence"/>
</dbReference>
<proteinExistence type="predicted"/>
<dbReference type="eggNOG" id="COG3039">
    <property type="taxonomic scope" value="Bacteria"/>
</dbReference>
<evidence type="ECO:0000259" key="1">
    <source>
        <dbReference type="Pfam" id="PF05598"/>
    </source>
</evidence>
<gene>
    <name evidence="2" type="ORF">Krac_9626</name>
</gene>
<reference evidence="2 3" key="1">
    <citation type="journal article" date="2011" name="Stand. Genomic Sci.">
        <title>Non-contiguous finished genome sequence and contextual data of the filamentous soil bacterium Ktedonobacter racemifer type strain (SOSP1-21).</title>
        <authorList>
            <person name="Chang Y.J."/>
            <person name="Land M."/>
            <person name="Hauser L."/>
            <person name="Chertkov O."/>
            <person name="Del Rio T.G."/>
            <person name="Nolan M."/>
            <person name="Copeland A."/>
            <person name="Tice H."/>
            <person name="Cheng J.F."/>
            <person name="Lucas S."/>
            <person name="Han C."/>
            <person name="Goodwin L."/>
            <person name="Pitluck S."/>
            <person name="Ivanova N."/>
            <person name="Ovchinikova G."/>
            <person name="Pati A."/>
            <person name="Chen A."/>
            <person name="Palaniappan K."/>
            <person name="Mavromatis K."/>
            <person name="Liolios K."/>
            <person name="Brettin T."/>
            <person name="Fiebig A."/>
            <person name="Rohde M."/>
            <person name="Abt B."/>
            <person name="Goker M."/>
            <person name="Detter J.C."/>
            <person name="Woyke T."/>
            <person name="Bristow J."/>
            <person name="Eisen J.A."/>
            <person name="Markowitz V."/>
            <person name="Hugenholtz P."/>
            <person name="Kyrpides N.C."/>
            <person name="Klenk H.P."/>
            <person name="Lapidus A."/>
        </authorList>
    </citation>
    <scope>NUCLEOTIDE SEQUENCE [LARGE SCALE GENOMIC DNA]</scope>
    <source>
        <strain evidence="3">DSM 44963</strain>
    </source>
</reference>
<dbReference type="PANTHER" id="PTHR35604:SF2">
    <property type="entry name" value="TRANSPOSASE INSH FOR INSERTION SEQUENCE ELEMENT IS5A-RELATED"/>
    <property type="match status" value="1"/>
</dbReference>
<dbReference type="PANTHER" id="PTHR35604">
    <property type="entry name" value="TRANSPOSASE INSH FOR INSERTION SEQUENCE ELEMENT IS5A-RELATED"/>
    <property type="match status" value="1"/>
</dbReference>
<keyword evidence="3" id="KW-1185">Reference proteome</keyword>
<dbReference type="AlphaFoldDB" id="D6TCU9"/>
<accession>D6TCU9</accession>
<dbReference type="InParanoid" id="D6TCU9"/>
<protein>
    <submittedName>
        <fullName evidence="2">Transposase IS4 family protein</fullName>
    </submittedName>
</protein>
<dbReference type="Pfam" id="PF05598">
    <property type="entry name" value="DUF772"/>
    <property type="match status" value="1"/>
</dbReference>
<name>D6TCU9_KTERA</name>
<comment type="caution">
    <text evidence="2">The sequence shown here is derived from an EMBL/GenBank/DDBJ whole genome shotgun (WGS) entry which is preliminary data.</text>
</comment>
<evidence type="ECO:0000313" key="2">
    <source>
        <dbReference type="EMBL" id="EFH88213.1"/>
    </source>
</evidence>
<sequence>MSLKPQPMAPVPQETARVARAAYPKGNLYMQMRDVLGCMYIDEAFQDLFPKEGQPAEAPWRLALVTVMQFVENLSDRQAADAVRGRIDWKYLLGLDLTDAGFDASVLSEFRTRLLEKQAEHRLLESMLTLFQQKGWLKARGRQRTDSTHVLAKIRALNRVLCVWETMRAALNSLAVAAPDWLRAHSQPEWVEQYGPRSKDSRSPVGEAERVAFAEVIGQQGRALLDALYDPMAPQWLRQVPAVDILREVWIQNYQRIEERVRWRSSDNIPPSSRYIGSPYDGDAHYSKKRSTTWVGYVRRVGADGIPA</sequence>
<organism evidence="2 3">
    <name type="scientific">Ktedonobacter racemifer DSM 44963</name>
    <dbReference type="NCBI Taxonomy" id="485913"/>
    <lineage>
        <taxon>Bacteria</taxon>
        <taxon>Bacillati</taxon>
        <taxon>Chloroflexota</taxon>
        <taxon>Ktedonobacteria</taxon>
        <taxon>Ktedonobacterales</taxon>
        <taxon>Ktedonobacteraceae</taxon>
        <taxon>Ktedonobacter</taxon>
    </lineage>
</organism>
<dbReference type="RefSeq" id="WP_007904048.1">
    <property type="nucleotide sequence ID" value="NZ_ADVG01000001.1"/>
</dbReference>
<dbReference type="InterPro" id="IPR008490">
    <property type="entry name" value="Transposase_InsH_N"/>
</dbReference>
<evidence type="ECO:0000313" key="3">
    <source>
        <dbReference type="Proteomes" id="UP000004508"/>
    </source>
</evidence>
<dbReference type="OrthoDB" id="52455at2"/>
<feature type="domain" description="Transposase InsH N-terminal" evidence="1">
    <location>
        <begin position="21"/>
        <end position="113"/>
    </location>
</feature>
<dbReference type="EMBL" id="ADVG01000001">
    <property type="protein sequence ID" value="EFH88213.1"/>
    <property type="molecule type" value="Genomic_DNA"/>
</dbReference>
<dbReference type="STRING" id="485913.Krac_9626"/>